<proteinExistence type="predicted"/>
<dbReference type="Pfam" id="PF21835">
    <property type="entry name" value="YIEGIA_cap"/>
    <property type="match status" value="1"/>
</dbReference>
<dbReference type="Proteomes" id="UP001185012">
    <property type="component" value="Unassembled WGS sequence"/>
</dbReference>
<evidence type="ECO:0000313" key="1">
    <source>
        <dbReference type="EMBL" id="MDR6224521.1"/>
    </source>
</evidence>
<organism evidence="1 2">
    <name type="scientific">Desmospora profundinema</name>
    <dbReference type="NCBI Taxonomy" id="1571184"/>
    <lineage>
        <taxon>Bacteria</taxon>
        <taxon>Bacillati</taxon>
        <taxon>Bacillota</taxon>
        <taxon>Bacilli</taxon>
        <taxon>Bacillales</taxon>
        <taxon>Thermoactinomycetaceae</taxon>
        <taxon>Desmospora</taxon>
    </lineage>
</organism>
<evidence type="ECO:0000313" key="2">
    <source>
        <dbReference type="Proteomes" id="UP001185012"/>
    </source>
</evidence>
<dbReference type="EMBL" id="JAVDQG010000001">
    <property type="protein sequence ID" value="MDR6224521.1"/>
    <property type="molecule type" value="Genomic_DNA"/>
</dbReference>
<dbReference type="InterPro" id="IPR054055">
    <property type="entry name" value="YpzH"/>
</dbReference>
<protein>
    <submittedName>
        <fullName evidence="1">Uncharacterized protein</fullName>
    </submittedName>
</protein>
<gene>
    <name evidence="1" type="ORF">JOE21_000509</name>
</gene>
<keyword evidence="2" id="KW-1185">Reference proteome</keyword>
<accession>A0ABU1IIB7</accession>
<comment type="caution">
    <text evidence="1">The sequence shown here is derived from an EMBL/GenBank/DDBJ whole genome shotgun (WGS) entry which is preliminary data.</text>
</comment>
<sequence>MSTMLKKQILAVITQDTETVGGGAPIFMVGDAEELERTSFLLERILDGMAHQINSRTMVIVRH</sequence>
<reference evidence="1 2" key="1">
    <citation type="submission" date="2023-07" db="EMBL/GenBank/DDBJ databases">
        <title>Genomic Encyclopedia of Type Strains, Phase IV (KMG-IV): sequencing the most valuable type-strain genomes for metagenomic binning, comparative biology and taxonomic classification.</title>
        <authorList>
            <person name="Goeker M."/>
        </authorList>
    </citation>
    <scope>NUCLEOTIDE SEQUENCE [LARGE SCALE GENOMIC DNA]</scope>
    <source>
        <strain evidence="1 2">DSM 45903</strain>
    </source>
</reference>
<name>A0ABU1IIB7_9BACL</name>